<dbReference type="EMBL" id="SSMQ01000012">
    <property type="protein sequence ID" value="TKD08920.1"/>
    <property type="molecule type" value="Genomic_DNA"/>
</dbReference>
<organism evidence="8 9">
    <name type="scientific">Polyangium fumosum</name>
    <dbReference type="NCBI Taxonomy" id="889272"/>
    <lineage>
        <taxon>Bacteria</taxon>
        <taxon>Pseudomonadati</taxon>
        <taxon>Myxococcota</taxon>
        <taxon>Polyangia</taxon>
        <taxon>Polyangiales</taxon>
        <taxon>Polyangiaceae</taxon>
        <taxon>Polyangium</taxon>
    </lineage>
</organism>
<dbReference type="SUPFAM" id="SSF53613">
    <property type="entry name" value="Ribokinase-like"/>
    <property type="match status" value="1"/>
</dbReference>
<evidence type="ECO:0000259" key="7">
    <source>
        <dbReference type="Pfam" id="PF00294"/>
    </source>
</evidence>
<dbReference type="GO" id="GO:0005524">
    <property type="term" value="F:ATP binding"/>
    <property type="evidence" value="ECO:0007669"/>
    <property type="project" value="UniProtKB-KW"/>
</dbReference>
<dbReference type="InterPro" id="IPR029056">
    <property type="entry name" value="Ribokinase-like"/>
</dbReference>
<reference evidence="8 9" key="1">
    <citation type="submission" date="2019-04" db="EMBL/GenBank/DDBJ databases">
        <authorList>
            <person name="Li Y."/>
            <person name="Wang J."/>
        </authorList>
    </citation>
    <scope>NUCLEOTIDE SEQUENCE [LARGE SCALE GENOMIC DNA]</scope>
    <source>
        <strain evidence="8 9">DSM 14668</strain>
    </source>
</reference>
<keyword evidence="3" id="KW-0547">Nucleotide-binding</keyword>
<comment type="caution">
    <text evidence="8">The sequence shown here is derived from an EMBL/GenBank/DDBJ whole genome shotgun (WGS) entry which is preliminary data.</text>
</comment>
<dbReference type="Pfam" id="PF00294">
    <property type="entry name" value="PfkB"/>
    <property type="match status" value="1"/>
</dbReference>
<comment type="similarity">
    <text evidence="1">Belongs to the carbohydrate kinase PfkB family.</text>
</comment>
<gene>
    <name evidence="8" type="ORF">E8A74_14135</name>
</gene>
<dbReference type="Gene3D" id="3.40.1190.20">
    <property type="match status" value="1"/>
</dbReference>
<dbReference type="CDD" id="cd01166">
    <property type="entry name" value="KdgK"/>
    <property type="match status" value="1"/>
</dbReference>
<dbReference type="InterPro" id="IPR011611">
    <property type="entry name" value="PfkB_dom"/>
</dbReference>
<evidence type="ECO:0000313" key="8">
    <source>
        <dbReference type="EMBL" id="TKD08920.1"/>
    </source>
</evidence>
<evidence type="ECO:0000256" key="4">
    <source>
        <dbReference type="ARBA" id="ARBA00022777"/>
    </source>
</evidence>
<dbReference type="InterPro" id="IPR050306">
    <property type="entry name" value="PfkB_Carbo_kinase"/>
</dbReference>
<keyword evidence="9" id="KW-1185">Reference proteome</keyword>
<dbReference type="PROSITE" id="PS00584">
    <property type="entry name" value="PFKB_KINASES_2"/>
    <property type="match status" value="1"/>
</dbReference>
<dbReference type="PROSITE" id="PS00583">
    <property type="entry name" value="PFKB_KINASES_1"/>
    <property type="match status" value="1"/>
</dbReference>
<dbReference type="PANTHER" id="PTHR43085">
    <property type="entry name" value="HEXOKINASE FAMILY MEMBER"/>
    <property type="match status" value="1"/>
</dbReference>
<dbReference type="InterPro" id="IPR002173">
    <property type="entry name" value="Carboh/pur_kinase_PfkB_CS"/>
</dbReference>
<feature type="compositionally biased region" description="Basic and acidic residues" evidence="6">
    <location>
        <begin position="47"/>
        <end position="58"/>
    </location>
</feature>
<evidence type="ECO:0000256" key="5">
    <source>
        <dbReference type="ARBA" id="ARBA00022840"/>
    </source>
</evidence>
<evidence type="ECO:0000256" key="3">
    <source>
        <dbReference type="ARBA" id="ARBA00022741"/>
    </source>
</evidence>
<evidence type="ECO:0000256" key="6">
    <source>
        <dbReference type="SAM" id="MobiDB-lite"/>
    </source>
</evidence>
<dbReference type="AlphaFoldDB" id="A0A4U1JDL3"/>
<dbReference type="OrthoDB" id="9776822at2"/>
<protein>
    <submittedName>
        <fullName evidence="8">Sugar kinase</fullName>
    </submittedName>
</protein>
<dbReference type="GO" id="GO:0016301">
    <property type="term" value="F:kinase activity"/>
    <property type="evidence" value="ECO:0007669"/>
    <property type="project" value="UniProtKB-KW"/>
</dbReference>
<keyword evidence="5" id="KW-0067">ATP-binding</keyword>
<keyword evidence="2" id="KW-0808">Transferase</keyword>
<sequence>MALLHQMAPSNPEDLHMVRPQMGDAPKGGPSEASGSSSDLPGNPRARYPDRQDDHEETATSADVVCVGEALWDLSTPEGTSLDDATQLSLTPGGGAVNVALTLAQLGLRAGIVAPVGDDAVGHALVAHLSRRGVDVSRMRATKSSRTGLVFLTHAPTRAVAYRAVQEEALALRDALPRSFGANVVHFSGLLPSRACLLALEQAARHAAREGSLVTLDANLRPRLWAGDALERADPRSLLGGVDVLKVSEDDLRLLGASDPRDLMPLLHAEAIVIATFGAAKTRALGPFGEVHAGGPALAVESTIGAGDAFGAGLLSVLAREGRAALRDREAIERAIQRGNEVARSSLTERSLGVK</sequence>
<dbReference type="PANTHER" id="PTHR43085:SF1">
    <property type="entry name" value="PSEUDOURIDINE KINASE-RELATED"/>
    <property type="match status" value="1"/>
</dbReference>
<dbReference type="Proteomes" id="UP000309215">
    <property type="component" value="Unassembled WGS sequence"/>
</dbReference>
<name>A0A4U1JDL3_9BACT</name>
<evidence type="ECO:0000256" key="1">
    <source>
        <dbReference type="ARBA" id="ARBA00010688"/>
    </source>
</evidence>
<keyword evidence="4 8" id="KW-0418">Kinase</keyword>
<evidence type="ECO:0000313" key="9">
    <source>
        <dbReference type="Proteomes" id="UP000309215"/>
    </source>
</evidence>
<accession>A0A4U1JDL3</accession>
<feature type="region of interest" description="Disordered" evidence="6">
    <location>
        <begin position="1"/>
        <end position="61"/>
    </location>
</feature>
<proteinExistence type="inferred from homology"/>
<evidence type="ECO:0000256" key="2">
    <source>
        <dbReference type="ARBA" id="ARBA00022679"/>
    </source>
</evidence>
<feature type="domain" description="Carbohydrate kinase PfkB" evidence="7">
    <location>
        <begin position="62"/>
        <end position="351"/>
    </location>
</feature>